<evidence type="ECO:0000256" key="9">
    <source>
        <dbReference type="ARBA" id="ARBA00022833"/>
    </source>
</evidence>
<evidence type="ECO:0000256" key="13">
    <source>
        <dbReference type="SAM" id="Phobius"/>
    </source>
</evidence>
<evidence type="ECO:0000256" key="10">
    <source>
        <dbReference type="ARBA" id="ARBA00023136"/>
    </source>
</evidence>
<evidence type="ECO:0000256" key="8">
    <source>
        <dbReference type="ARBA" id="ARBA00022786"/>
    </source>
</evidence>
<evidence type="ECO:0000313" key="15">
    <source>
        <dbReference type="EMBL" id="ORY84994.1"/>
    </source>
</evidence>
<dbReference type="Pfam" id="PF13445">
    <property type="entry name" value="zf-RING_UBOX"/>
    <property type="match status" value="1"/>
</dbReference>
<dbReference type="InterPro" id="IPR001841">
    <property type="entry name" value="Znf_RING"/>
</dbReference>
<reference evidence="15 16" key="1">
    <citation type="submission" date="2016-07" db="EMBL/GenBank/DDBJ databases">
        <title>Pervasive Adenine N6-methylation of Active Genes in Fungi.</title>
        <authorList>
            <consortium name="DOE Joint Genome Institute"/>
            <person name="Mondo S.J."/>
            <person name="Dannebaum R.O."/>
            <person name="Kuo R.C."/>
            <person name="Labutti K."/>
            <person name="Haridas S."/>
            <person name="Kuo A."/>
            <person name="Salamov A."/>
            <person name="Ahrendt S.R."/>
            <person name="Lipzen A."/>
            <person name="Sullivan W."/>
            <person name="Andreopoulos W.B."/>
            <person name="Clum A."/>
            <person name="Lindquist E."/>
            <person name="Daum C."/>
            <person name="Ramamoorthy G.K."/>
            <person name="Gryganskyi A."/>
            <person name="Culley D."/>
            <person name="Magnuson J.K."/>
            <person name="James T.Y."/>
            <person name="O'Malley M.A."/>
            <person name="Stajich J.E."/>
            <person name="Spatafora J.W."/>
            <person name="Visel A."/>
            <person name="Grigoriev I.V."/>
        </authorList>
    </citation>
    <scope>NUCLEOTIDE SEQUENCE [LARGE SCALE GENOMIC DNA]</scope>
    <source>
        <strain evidence="15 16">12-1054</strain>
    </source>
</reference>
<dbReference type="InterPro" id="IPR045103">
    <property type="entry name" value="RNF5/RNF185-like"/>
</dbReference>
<evidence type="ECO:0000259" key="14">
    <source>
        <dbReference type="PROSITE" id="PS50089"/>
    </source>
</evidence>
<keyword evidence="16" id="KW-1185">Reference proteome</keyword>
<dbReference type="UniPathway" id="UPA00143"/>
<dbReference type="OrthoDB" id="6270329at2759"/>
<accession>A0A1Y2FNU1</accession>
<comment type="pathway">
    <text evidence="3">Protein modification; protein ubiquitination.</text>
</comment>
<dbReference type="Proteomes" id="UP000193685">
    <property type="component" value="Unassembled WGS sequence"/>
</dbReference>
<evidence type="ECO:0000256" key="7">
    <source>
        <dbReference type="ARBA" id="ARBA00022771"/>
    </source>
</evidence>
<keyword evidence="13" id="KW-1133">Transmembrane helix</keyword>
<keyword evidence="10 13" id="KW-0472">Membrane</keyword>
<keyword evidence="8" id="KW-0833">Ubl conjugation pathway</keyword>
<dbReference type="SMART" id="SM00184">
    <property type="entry name" value="RING"/>
    <property type="match status" value="1"/>
</dbReference>
<dbReference type="PROSITE" id="PS00518">
    <property type="entry name" value="ZF_RING_1"/>
    <property type="match status" value="1"/>
</dbReference>
<feature type="domain" description="RING-type" evidence="14">
    <location>
        <begin position="67"/>
        <end position="106"/>
    </location>
</feature>
<sequence>MEIQRGILRPSKSTTSLRPHALRRCQTSEALLLGTGHLPERTLDLPMRAPTAQQEDRGDSSSDSFHCNICLESARNAIVTSCGHLFCWACLYSWLITPAQLHCPMCPVCKAGCEVSSLTPIYDNADTSQDLPSPPQLTASKSRTFSSSSQSKPKNVFDQWLVPHIHPPSLAILPDGSVPARPVARPRPVNRKQPRYPPHANTSHVHTAGLFGGAHPIVLFSAGITTLCGMQFFQNGGFGNDLAQETFNTSRMLTLLAFFIIAGVWFH</sequence>
<dbReference type="PANTHER" id="PTHR12313">
    <property type="entry name" value="E3 UBIQUITIN-PROTEIN LIGASE RNF5-RELATED"/>
    <property type="match status" value="1"/>
</dbReference>
<name>A0A1Y2FNU1_PROLT</name>
<feature type="transmembrane region" description="Helical" evidence="13">
    <location>
        <begin position="249"/>
        <end position="266"/>
    </location>
</feature>
<evidence type="ECO:0000256" key="5">
    <source>
        <dbReference type="ARBA" id="ARBA00022679"/>
    </source>
</evidence>
<feature type="region of interest" description="Disordered" evidence="12">
    <location>
        <begin position="41"/>
        <end position="63"/>
    </location>
</feature>
<dbReference type="GO" id="GO:0016567">
    <property type="term" value="P:protein ubiquitination"/>
    <property type="evidence" value="ECO:0007669"/>
    <property type="project" value="UniProtKB-UniPathway"/>
</dbReference>
<dbReference type="GO" id="GO:0006511">
    <property type="term" value="P:ubiquitin-dependent protein catabolic process"/>
    <property type="evidence" value="ECO:0007669"/>
    <property type="project" value="InterPro"/>
</dbReference>
<evidence type="ECO:0000256" key="1">
    <source>
        <dbReference type="ARBA" id="ARBA00000900"/>
    </source>
</evidence>
<feature type="compositionally biased region" description="Polar residues" evidence="12">
    <location>
        <begin position="125"/>
        <end position="139"/>
    </location>
</feature>
<evidence type="ECO:0000313" key="16">
    <source>
        <dbReference type="Proteomes" id="UP000193685"/>
    </source>
</evidence>
<keyword evidence="9" id="KW-0862">Zinc</keyword>
<evidence type="ECO:0000256" key="3">
    <source>
        <dbReference type="ARBA" id="ARBA00004906"/>
    </source>
</evidence>
<dbReference type="GeneID" id="63785535"/>
<dbReference type="AlphaFoldDB" id="A0A1Y2FNU1"/>
<comment type="caution">
    <text evidence="15">The sequence shown here is derived from an EMBL/GenBank/DDBJ whole genome shotgun (WGS) entry which is preliminary data.</text>
</comment>
<dbReference type="GO" id="GO:0005783">
    <property type="term" value="C:endoplasmic reticulum"/>
    <property type="evidence" value="ECO:0007669"/>
    <property type="project" value="InterPro"/>
</dbReference>
<evidence type="ECO:0000256" key="12">
    <source>
        <dbReference type="SAM" id="MobiDB-lite"/>
    </source>
</evidence>
<comment type="subcellular location">
    <subcellularLocation>
        <location evidence="2">Endomembrane system</location>
    </subcellularLocation>
</comment>
<evidence type="ECO:0000256" key="2">
    <source>
        <dbReference type="ARBA" id="ARBA00004308"/>
    </source>
</evidence>
<dbReference type="EMBL" id="MCFI01000005">
    <property type="protein sequence ID" value="ORY84994.1"/>
    <property type="molecule type" value="Genomic_DNA"/>
</dbReference>
<gene>
    <name evidence="15" type="ORF">BCR37DRAFT_377967</name>
</gene>
<feature type="compositionally biased region" description="Low complexity" evidence="12">
    <location>
        <begin position="140"/>
        <end position="152"/>
    </location>
</feature>
<proteinExistence type="predicted"/>
<protein>
    <recommendedName>
        <fullName evidence="4">RING-type E3 ubiquitin transferase</fullName>
        <ecNumber evidence="4">2.3.2.27</ecNumber>
    </recommendedName>
</protein>
<comment type="catalytic activity">
    <reaction evidence="1">
        <text>S-ubiquitinyl-[E2 ubiquitin-conjugating enzyme]-L-cysteine + [acceptor protein]-L-lysine = [E2 ubiquitin-conjugating enzyme]-L-cysteine + N(6)-ubiquitinyl-[acceptor protein]-L-lysine.</text>
        <dbReference type="EC" id="2.3.2.27"/>
    </reaction>
</comment>
<keyword evidence="6" id="KW-0479">Metal-binding</keyword>
<keyword evidence="7 11" id="KW-0863">Zinc-finger</keyword>
<dbReference type="Gene3D" id="3.30.40.10">
    <property type="entry name" value="Zinc/RING finger domain, C3HC4 (zinc finger)"/>
    <property type="match status" value="1"/>
</dbReference>
<keyword evidence="5" id="KW-0808">Transferase</keyword>
<evidence type="ECO:0000256" key="6">
    <source>
        <dbReference type="ARBA" id="ARBA00022723"/>
    </source>
</evidence>
<dbReference type="RefSeq" id="XP_040726777.1">
    <property type="nucleotide sequence ID" value="XM_040868936.1"/>
</dbReference>
<dbReference type="EC" id="2.3.2.27" evidence="4"/>
<organism evidence="15 16">
    <name type="scientific">Protomyces lactucae-debilis</name>
    <dbReference type="NCBI Taxonomy" id="2754530"/>
    <lineage>
        <taxon>Eukaryota</taxon>
        <taxon>Fungi</taxon>
        <taxon>Dikarya</taxon>
        <taxon>Ascomycota</taxon>
        <taxon>Taphrinomycotina</taxon>
        <taxon>Taphrinomycetes</taxon>
        <taxon>Taphrinales</taxon>
        <taxon>Protomycetaceae</taxon>
        <taxon>Protomyces</taxon>
    </lineage>
</organism>
<evidence type="ECO:0000256" key="11">
    <source>
        <dbReference type="PROSITE-ProRule" id="PRU00175"/>
    </source>
</evidence>
<dbReference type="PROSITE" id="PS50089">
    <property type="entry name" value="ZF_RING_2"/>
    <property type="match status" value="1"/>
</dbReference>
<dbReference type="STRING" id="56484.A0A1Y2FNU1"/>
<dbReference type="InterPro" id="IPR013083">
    <property type="entry name" value="Znf_RING/FYVE/PHD"/>
</dbReference>
<dbReference type="GO" id="GO:0008270">
    <property type="term" value="F:zinc ion binding"/>
    <property type="evidence" value="ECO:0007669"/>
    <property type="project" value="UniProtKB-KW"/>
</dbReference>
<dbReference type="SUPFAM" id="SSF57850">
    <property type="entry name" value="RING/U-box"/>
    <property type="match status" value="1"/>
</dbReference>
<feature type="region of interest" description="Disordered" evidence="12">
    <location>
        <begin position="125"/>
        <end position="152"/>
    </location>
</feature>
<evidence type="ECO:0000256" key="4">
    <source>
        <dbReference type="ARBA" id="ARBA00012483"/>
    </source>
</evidence>
<dbReference type="InterPro" id="IPR017907">
    <property type="entry name" value="Znf_RING_CS"/>
</dbReference>
<keyword evidence="13" id="KW-0812">Transmembrane</keyword>
<dbReference type="InterPro" id="IPR027370">
    <property type="entry name" value="Znf-RING_euk"/>
</dbReference>
<dbReference type="GO" id="GO:0061630">
    <property type="term" value="F:ubiquitin protein ligase activity"/>
    <property type="evidence" value="ECO:0007669"/>
    <property type="project" value="UniProtKB-EC"/>
</dbReference>